<dbReference type="PANTHER" id="PTHR46093">
    <property type="entry name" value="ACYL-COA-BINDING DOMAIN-CONTAINING PROTEIN 5"/>
    <property type="match status" value="1"/>
</dbReference>
<evidence type="ECO:0000256" key="4">
    <source>
        <dbReference type="SAM" id="Phobius"/>
    </source>
</evidence>
<dbReference type="InterPro" id="IPR015915">
    <property type="entry name" value="Kelch-typ_b-propeller"/>
</dbReference>
<protein>
    <submittedName>
        <fullName evidence="6">Uncharacterized protein</fullName>
    </submittedName>
</protein>
<name>A0AB34IF67_PRYPA</name>
<feature type="chain" id="PRO_5044276622" evidence="5">
    <location>
        <begin position="24"/>
        <end position="766"/>
    </location>
</feature>
<keyword evidence="2" id="KW-0677">Repeat</keyword>
<comment type="caution">
    <text evidence="6">The sequence shown here is derived from an EMBL/GenBank/DDBJ whole genome shotgun (WGS) entry which is preliminary data.</text>
</comment>
<proteinExistence type="predicted"/>
<feature type="compositionally biased region" description="Pro residues" evidence="3">
    <location>
        <begin position="648"/>
        <end position="659"/>
    </location>
</feature>
<dbReference type="Gene3D" id="2.120.10.80">
    <property type="entry name" value="Kelch-type beta propeller"/>
    <property type="match status" value="2"/>
</dbReference>
<evidence type="ECO:0000313" key="7">
    <source>
        <dbReference type="Proteomes" id="UP001515480"/>
    </source>
</evidence>
<accession>A0AB34IF67</accession>
<organism evidence="6 7">
    <name type="scientific">Prymnesium parvum</name>
    <name type="common">Toxic golden alga</name>
    <dbReference type="NCBI Taxonomy" id="97485"/>
    <lineage>
        <taxon>Eukaryota</taxon>
        <taxon>Haptista</taxon>
        <taxon>Haptophyta</taxon>
        <taxon>Prymnesiophyceae</taxon>
        <taxon>Prymnesiales</taxon>
        <taxon>Prymnesiaceae</taxon>
        <taxon>Prymnesium</taxon>
    </lineage>
</organism>
<feature type="compositionally biased region" description="Low complexity" evidence="3">
    <location>
        <begin position="432"/>
        <end position="443"/>
    </location>
</feature>
<keyword evidence="4" id="KW-0812">Transmembrane</keyword>
<dbReference type="Pfam" id="PF24681">
    <property type="entry name" value="Kelch_KLHDC2_KLHL20_DRC7"/>
    <property type="match status" value="2"/>
</dbReference>
<feature type="signal peptide" evidence="5">
    <location>
        <begin position="1"/>
        <end position="23"/>
    </location>
</feature>
<evidence type="ECO:0000256" key="5">
    <source>
        <dbReference type="SAM" id="SignalP"/>
    </source>
</evidence>
<sequence>MVALLTLHILPLLALLGLQEAAAASGAGERHVLRWVDAASGLSSELPHARAGSSISHFEYGTYDIIFLFGGCGEVGCFDDLKRYDQKKNRWTSPAFTGKPPSKRKGHTMALLGEEERRLFVWGGWAGDGPVSPSLKAFNVASARWEVPSTAGTPPAARWAHSATAVDSSRLLVFGGEGVLPGQYFNDLYLFDAKNEMWSPLHPKPDGSNGRTLPEPRMGHSACLIDGAVYVFGGYGQERRGSRVHRTARNDLWALDLKPGVTTPQWMYVETIGHAPTARGFHAALASSQGGNMFILGGCDEVEAVCMNDLHMLDTEYPDGMRWRQLPVGMQRYEPRQHFAAWVSGARIVLQGGCAPALAAVGTDEHCFSDMWALDLGDLLRTGAKSFNISADGTMLTSPQLAAGAPLRAPRAAQLPPPQRGASNGVSLGELPPNATAPPNGTALVDEDEGAPMEHISTAAALEERCSAADLSGCERTTLAAGVGALSLSLAVGDTSALALGRFVRINPGGLNQEDAKIVGFGRPLTPEEAETLQLMAKRDAAENAKESVEGRSSFLQLRERASALLPPSRLTSRRAAVELVQSPPHHLLSAAERARGHAPQRHLNLSAATKFAHAAGELVLQLPLGTHKPAPAPGLMHLLRPFSANADPPPAASPPPAAAPRLARASRVMARPPDDWTGEEAEEERAPLLQGQVQLIARVSQAVGYPAAAPPPWLAPLVGLSAAAAAAVGLWLLLRIRSRLRAKDVELEDVRTATAVRAETWRKGR</sequence>
<keyword evidence="4" id="KW-0472">Membrane</keyword>
<keyword evidence="4" id="KW-1133">Transmembrane helix</keyword>
<feature type="transmembrane region" description="Helical" evidence="4">
    <location>
        <begin position="714"/>
        <end position="735"/>
    </location>
</feature>
<reference evidence="6 7" key="1">
    <citation type="journal article" date="2024" name="Science">
        <title>Giant polyketide synthase enzymes in the biosynthesis of giant marine polyether toxins.</title>
        <authorList>
            <person name="Fallon T.R."/>
            <person name="Shende V.V."/>
            <person name="Wierzbicki I.H."/>
            <person name="Pendleton A.L."/>
            <person name="Watervoot N.F."/>
            <person name="Auber R.P."/>
            <person name="Gonzalez D.J."/>
            <person name="Wisecaver J.H."/>
            <person name="Moore B.S."/>
        </authorList>
    </citation>
    <scope>NUCLEOTIDE SEQUENCE [LARGE SCALE GENOMIC DNA]</scope>
    <source>
        <strain evidence="6 7">12B1</strain>
    </source>
</reference>
<keyword evidence="5" id="KW-0732">Signal</keyword>
<evidence type="ECO:0000313" key="6">
    <source>
        <dbReference type="EMBL" id="KAL1496648.1"/>
    </source>
</evidence>
<dbReference type="AlphaFoldDB" id="A0AB34IF67"/>
<evidence type="ECO:0000256" key="1">
    <source>
        <dbReference type="ARBA" id="ARBA00022441"/>
    </source>
</evidence>
<keyword evidence="7" id="KW-1185">Reference proteome</keyword>
<evidence type="ECO:0000256" key="3">
    <source>
        <dbReference type="SAM" id="MobiDB-lite"/>
    </source>
</evidence>
<feature type="region of interest" description="Disordered" evidence="3">
    <location>
        <begin position="647"/>
        <end position="666"/>
    </location>
</feature>
<dbReference type="PANTHER" id="PTHR46093:SF18">
    <property type="entry name" value="FIBRONECTIN TYPE-III DOMAIN-CONTAINING PROTEIN"/>
    <property type="match status" value="1"/>
</dbReference>
<evidence type="ECO:0000256" key="2">
    <source>
        <dbReference type="ARBA" id="ARBA00022737"/>
    </source>
</evidence>
<keyword evidence="1" id="KW-0880">Kelch repeat</keyword>
<dbReference type="Proteomes" id="UP001515480">
    <property type="component" value="Unassembled WGS sequence"/>
</dbReference>
<feature type="region of interest" description="Disordered" evidence="3">
    <location>
        <begin position="408"/>
        <end position="444"/>
    </location>
</feature>
<gene>
    <name evidence="6" type="ORF">AB1Y20_014249</name>
</gene>
<dbReference type="EMBL" id="JBGBPQ010000028">
    <property type="protein sequence ID" value="KAL1496648.1"/>
    <property type="molecule type" value="Genomic_DNA"/>
</dbReference>
<dbReference type="SUPFAM" id="SSF117281">
    <property type="entry name" value="Kelch motif"/>
    <property type="match status" value="1"/>
</dbReference>